<dbReference type="PANTHER" id="PTHR31435">
    <property type="entry name" value="PROTEIN NATD1"/>
    <property type="match status" value="1"/>
</dbReference>
<dbReference type="RefSeq" id="WP_212369858.1">
    <property type="nucleotide sequence ID" value="NZ_JAGSIE010000020.1"/>
</dbReference>
<proteinExistence type="predicted"/>
<dbReference type="InterPro" id="IPR045057">
    <property type="entry name" value="Gcn5-rel_NAT"/>
</dbReference>
<dbReference type="InterPro" id="IPR031165">
    <property type="entry name" value="GNAT_YJDJ"/>
</dbReference>
<keyword evidence="3" id="KW-1185">Reference proteome</keyword>
<organism evidence="2 3">
    <name type="scientific">Allobacillus saliphilus</name>
    <dbReference type="NCBI Taxonomy" id="2912308"/>
    <lineage>
        <taxon>Bacteria</taxon>
        <taxon>Bacillati</taxon>
        <taxon>Bacillota</taxon>
        <taxon>Bacilli</taxon>
        <taxon>Bacillales</taxon>
        <taxon>Bacillaceae</taxon>
        <taxon>Allobacillus</taxon>
    </lineage>
</organism>
<dbReference type="Pfam" id="PF14542">
    <property type="entry name" value="Acetyltransf_CG"/>
    <property type="match status" value="1"/>
</dbReference>
<evidence type="ECO:0000259" key="1">
    <source>
        <dbReference type="PROSITE" id="PS51729"/>
    </source>
</evidence>
<accession>A0A941CVI8</accession>
<reference evidence="2 3" key="1">
    <citation type="submission" date="2021-04" db="EMBL/GenBank/DDBJ databases">
        <title>Allobacillus sp. nov. SKP8-2 isolated from shrimp paste.</title>
        <authorList>
            <person name="Tanasupawat S."/>
            <person name="Yiamsombat S."/>
            <person name="Kanchanasin P."/>
            <person name="Kuncharoen N."/>
        </authorList>
    </citation>
    <scope>NUCLEOTIDE SEQUENCE [LARGE SCALE GENOMIC DNA]</scope>
    <source>
        <strain evidence="2 3">SKP8-2</strain>
    </source>
</reference>
<evidence type="ECO:0000313" key="3">
    <source>
        <dbReference type="Proteomes" id="UP000675431"/>
    </source>
</evidence>
<dbReference type="SUPFAM" id="SSF55729">
    <property type="entry name" value="Acyl-CoA N-acyltransferases (Nat)"/>
    <property type="match status" value="1"/>
</dbReference>
<gene>
    <name evidence="2" type="ORF">KC820_07410</name>
</gene>
<sequence>MEIKKGVNQLFIGEESNPDAHIVFEEIDANTLEVTHTEVSESMQGTGTGGKLVDAMVDYAREQDKKLVASCPYADKKLAKNEDYQDVYKG</sequence>
<feature type="domain" description="N-acetyltransferase" evidence="1">
    <location>
        <begin position="2"/>
        <end position="89"/>
    </location>
</feature>
<protein>
    <submittedName>
        <fullName evidence="2">N-acetyltransferase</fullName>
    </submittedName>
</protein>
<dbReference type="AlphaFoldDB" id="A0A941CVI8"/>
<dbReference type="EMBL" id="JAGSIE010000020">
    <property type="protein sequence ID" value="MBR7553979.1"/>
    <property type="molecule type" value="Genomic_DNA"/>
</dbReference>
<dbReference type="Gene3D" id="3.40.630.30">
    <property type="match status" value="1"/>
</dbReference>
<dbReference type="InterPro" id="IPR016181">
    <property type="entry name" value="Acyl_CoA_acyltransferase"/>
</dbReference>
<dbReference type="PROSITE" id="PS51729">
    <property type="entry name" value="GNAT_YJDJ"/>
    <property type="match status" value="1"/>
</dbReference>
<dbReference type="Proteomes" id="UP000675431">
    <property type="component" value="Unassembled WGS sequence"/>
</dbReference>
<dbReference type="PANTHER" id="PTHR31435:SF10">
    <property type="entry name" value="BSR4717 PROTEIN"/>
    <property type="match status" value="1"/>
</dbReference>
<name>A0A941CVI8_9BACI</name>
<evidence type="ECO:0000313" key="2">
    <source>
        <dbReference type="EMBL" id="MBR7553979.1"/>
    </source>
</evidence>
<comment type="caution">
    <text evidence="2">The sequence shown here is derived from an EMBL/GenBank/DDBJ whole genome shotgun (WGS) entry which is preliminary data.</text>
</comment>